<dbReference type="Proteomes" id="UP000663828">
    <property type="component" value="Unassembled WGS sequence"/>
</dbReference>
<name>A0A816CND6_ADIRI</name>
<keyword evidence="2" id="KW-1185">Reference proteome</keyword>
<evidence type="ECO:0000313" key="2">
    <source>
        <dbReference type="Proteomes" id="UP000663828"/>
    </source>
</evidence>
<comment type="caution">
    <text evidence="1">The sequence shown here is derived from an EMBL/GenBank/DDBJ whole genome shotgun (WGS) entry which is preliminary data.</text>
</comment>
<organism evidence="1 2">
    <name type="scientific">Adineta ricciae</name>
    <name type="common">Rotifer</name>
    <dbReference type="NCBI Taxonomy" id="249248"/>
    <lineage>
        <taxon>Eukaryota</taxon>
        <taxon>Metazoa</taxon>
        <taxon>Spiralia</taxon>
        <taxon>Gnathifera</taxon>
        <taxon>Rotifera</taxon>
        <taxon>Eurotatoria</taxon>
        <taxon>Bdelloidea</taxon>
        <taxon>Adinetida</taxon>
        <taxon>Adinetidae</taxon>
        <taxon>Adineta</taxon>
    </lineage>
</organism>
<proteinExistence type="predicted"/>
<accession>A0A816CND6</accession>
<gene>
    <name evidence="1" type="ORF">XAT740_LOCUS50661</name>
</gene>
<evidence type="ECO:0000313" key="1">
    <source>
        <dbReference type="EMBL" id="CAF1624109.1"/>
    </source>
</evidence>
<dbReference type="AlphaFoldDB" id="A0A816CND6"/>
<sequence>VLGFEILKVAPQLVQSHPIQLIFVSNASVNDVGKRTDTSSDHLRSHTIENCMVIWLNSNKNHSEDILTELRRANNCLSKMKKIFLIISDDFVQQIVMSVSEASQINSVYIISNDITQELNWKEQCGKIKGTSDTVENIFHILKHDIYLAERDLSPLTTISSTSITDLNELD</sequence>
<protein>
    <submittedName>
        <fullName evidence="1">Uncharacterized protein</fullName>
    </submittedName>
</protein>
<feature type="non-terminal residue" evidence="1">
    <location>
        <position position="1"/>
    </location>
</feature>
<reference evidence="1" key="1">
    <citation type="submission" date="2021-02" db="EMBL/GenBank/DDBJ databases">
        <authorList>
            <person name="Nowell W R."/>
        </authorList>
    </citation>
    <scope>NUCLEOTIDE SEQUENCE</scope>
</reference>
<dbReference type="EMBL" id="CAJNOR010007837">
    <property type="protein sequence ID" value="CAF1624109.1"/>
    <property type="molecule type" value="Genomic_DNA"/>
</dbReference>